<evidence type="ECO:0000313" key="2">
    <source>
        <dbReference type="Proteomes" id="UP001500320"/>
    </source>
</evidence>
<sequence length="60" mass="6508">MGVVFVFMAGPYPAPRGYLPPPAGAGAVRGGDDGTVRAVPPFRVPRVTRRRLWKIICIDE</sequence>
<organism evidence="1 2">
    <name type="scientific">Planomonospora alba</name>
    <dbReference type="NCBI Taxonomy" id="161354"/>
    <lineage>
        <taxon>Bacteria</taxon>
        <taxon>Bacillati</taxon>
        <taxon>Actinomycetota</taxon>
        <taxon>Actinomycetes</taxon>
        <taxon>Streptosporangiales</taxon>
        <taxon>Streptosporangiaceae</taxon>
        <taxon>Planomonospora</taxon>
    </lineage>
</organism>
<protein>
    <submittedName>
        <fullName evidence="1">Uncharacterized protein</fullName>
    </submittedName>
</protein>
<comment type="caution">
    <text evidence="1">The sequence shown here is derived from an EMBL/GenBank/DDBJ whole genome shotgun (WGS) entry which is preliminary data.</text>
</comment>
<dbReference type="Proteomes" id="UP001500320">
    <property type="component" value="Unassembled WGS sequence"/>
</dbReference>
<dbReference type="EMBL" id="BAAAUT010000019">
    <property type="protein sequence ID" value="GAA3135196.1"/>
    <property type="molecule type" value="Genomic_DNA"/>
</dbReference>
<keyword evidence="2" id="KW-1185">Reference proteome</keyword>
<gene>
    <name evidence="1" type="ORF">GCM10010466_27530</name>
</gene>
<accession>A0ABP6N3X9</accession>
<evidence type="ECO:0000313" key="1">
    <source>
        <dbReference type="EMBL" id="GAA3135196.1"/>
    </source>
</evidence>
<name>A0ABP6N3X9_9ACTN</name>
<reference evidence="2" key="1">
    <citation type="journal article" date="2019" name="Int. J. Syst. Evol. Microbiol.">
        <title>The Global Catalogue of Microorganisms (GCM) 10K type strain sequencing project: providing services to taxonomists for standard genome sequencing and annotation.</title>
        <authorList>
            <consortium name="The Broad Institute Genomics Platform"/>
            <consortium name="The Broad Institute Genome Sequencing Center for Infectious Disease"/>
            <person name="Wu L."/>
            <person name="Ma J."/>
        </authorList>
    </citation>
    <scope>NUCLEOTIDE SEQUENCE [LARGE SCALE GENOMIC DNA]</scope>
    <source>
        <strain evidence="2">JCM 9373</strain>
    </source>
</reference>
<proteinExistence type="predicted"/>